<dbReference type="Proteomes" id="UP000886998">
    <property type="component" value="Unassembled WGS sequence"/>
</dbReference>
<name>A0A8X6MFF1_9ARAC</name>
<reference evidence="2" key="1">
    <citation type="submission" date="2020-08" db="EMBL/GenBank/DDBJ databases">
        <title>Multicomponent nature underlies the extraordinary mechanical properties of spider dragline silk.</title>
        <authorList>
            <person name="Kono N."/>
            <person name="Nakamura H."/>
            <person name="Mori M."/>
            <person name="Yoshida Y."/>
            <person name="Ohtoshi R."/>
            <person name="Malay A.D."/>
            <person name="Moran D.A.P."/>
            <person name="Tomita M."/>
            <person name="Numata K."/>
            <person name="Arakawa K."/>
        </authorList>
    </citation>
    <scope>NUCLEOTIDE SEQUENCE</scope>
</reference>
<evidence type="ECO:0000313" key="2">
    <source>
        <dbReference type="EMBL" id="GFS51254.1"/>
    </source>
</evidence>
<keyword evidence="1" id="KW-0472">Membrane</keyword>
<protein>
    <recommendedName>
        <fullName evidence="4">Transmembrane protein</fullName>
    </recommendedName>
</protein>
<feature type="transmembrane region" description="Helical" evidence="1">
    <location>
        <begin position="29"/>
        <end position="49"/>
    </location>
</feature>
<evidence type="ECO:0000313" key="3">
    <source>
        <dbReference type="Proteomes" id="UP000886998"/>
    </source>
</evidence>
<evidence type="ECO:0000256" key="1">
    <source>
        <dbReference type="SAM" id="Phobius"/>
    </source>
</evidence>
<accession>A0A8X6MFF1</accession>
<keyword evidence="3" id="KW-1185">Reference proteome</keyword>
<comment type="caution">
    <text evidence="2">The sequence shown here is derived from an EMBL/GenBank/DDBJ whole genome shotgun (WGS) entry which is preliminary data.</text>
</comment>
<gene>
    <name evidence="2" type="ORF">TNIN_351581</name>
</gene>
<keyword evidence="1" id="KW-1133">Transmembrane helix</keyword>
<keyword evidence="1" id="KW-0812">Transmembrane</keyword>
<dbReference type="EMBL" id="BMAV01026534">
    <property type="protein sequence ID" value="GFS51254.1"/>
    <property type="molecule type" value="Genomic_DNA"/>
</dbReference>
<dbReference type="OrthoDB" id="10555529at2759"/>
<organism evidence="2 3">
    <name type="scientific">Trichonephila inaurata madagascariensis</name>
    <dbReference type="NCBI Taxonomy" id="2747483"/>
    <lineage>
        <taxon>Eukaryota</taxon>
        <taxon>Metazoa</taxon>
        <taxon>Ecdysozoa</taxon>
        <taxon>Arthropoda</taxon>
        <taxon>Chelicerata</taxon>
        <taxon>Arachnida</taxon>
        <taxon>Araneae</taxon>
        <taxon>Araneomorphae</taxon>
        <taxon>Entelegynae</taxon>
        <taxon>Araneoidea</taxon>
        <taxon>Nephilidae</taxon>
        <taxon>Trichonephila</taxon>
        <taxon>Trichonephila inaurata</taxon>
    </lineage>
</organism>
<dbReference type="AlphaFoldDB" id="A0A8X6MFF1"/>
<sequence>MREEVLSRRPILRVPVEVLVIKQRTQSSAAVVCLLPFLVLVMFMVLLVVRRQFQRTRQGIDGVGQVVAVRLDAVQFIEDEIRIRLQKRKRSRVSQLQLRKMG</sequence>
<proteinExistence type="predicted"/>
<evidence type="ECO:0008006" key="4">
    <source>
        <dbReference type="Google" id="ProtNLM"/>
    </source>
</evidence>